<accession>A0A426YCS0</accession>
<proteinExistence type="predicted"/>
<gene>
    <name evidence="2" type="ORF">B296_00052345</name>
</gene>
<dbReference type="Proteomes" id="UP000287651">
    <property type="component" value="Unassembled WGS sequence"/>
</dbReference>
<organism evidence="2 3">
    <name type="scientific">Ensete ventricosum</name>
    <name type="common">Abyssinian banana</name>
    <name type="synonym">Musa ensete</name>
    <dbReference type="NCBI Taxonomy" id="4639"/>
    <lineage>
        <taxon>Eukaryota</taxon>
        <taxon>Viridiplantae</taxon>
        <taxon>Streptophyta</taxon>
        <taxon>Embryophyta</taxon>
        <taxon>Tracheophyta</taxon>
        <taxon>Spermatophyta</taxon>
        <taxon>Magnoliopsida</taxon>
        <taxon>Liliopsida</taxon>
        <taxon>Zingiberales</taxon>
        <taxon>Musaceae</taxon>
        <taxon>Ensete</taxon>
    </lineage>
</organism>
<reference evidence="2 3" key="1">
    <citation type="journal article" date="2014" name="Agronomy (Basel)">
        <title>A Draft Genome Sequence for Ensete ventricosum, the Drought-Tolerant Tree Against Hunger.</title>
        <authorList>
            <person name="Harrison J."/>
            <person name="Moore K.A."/>
            <person name="Paszkiewicz K."/>
            <person name="Jones T."/>
            <person name="Grant M."/>
            <person name="Ambacheew D."/>
            <person name="Muzemil S."/>
            <person name="Studholme D.J."/>
        </authorList>
    </citation>
    <scope>NUCLEOTIDE SEQUENCE [LARGE SCALE GENOMIC DNA]</scope>
</reference>
<evidence type="ECO:0000256" key="1">
    <source>
        <dbReference type="SAM" id="MobiDB-lite"/>
    </source>
</evidence>
<sequence>MMVHLQTENLAGSHFLGQMEKQMEMDQEPLRVSVQAEMKQGHAGHITSFPACNRRRGGPAGDNKGTQATLPSFLTCDRRQQSRLAREAARVGVTNSSASTELAWPTAKATSCRGDQA</sequence>
<evidence type="ECO:0000313" key="3">
    <source>
        <dbReference type="Proteomes" id="UP000287651"/>
    </source>
</evidence>
<comment type="caution">
    <text evidence="2">The sequence shown here is derived from an EMBL/GenBank/DDBJ whole genome shotgun (WGS) entry which is preliminary data.</text>
</comment>
<dbReference type="EMBL" id="AMZH03013292">
    <property type="protein sequence ID" value="RRT49525.1"/>
    <property type="molecule type" value="Genomic_DNA"/>
</dbReference>
<dbReference type="AlphaFoldDB" id="A0A426YCS0"/>
<name>A0A426YCS0_ENSVE</name>
<feature type="region of interest" description="Disordered" evidence="1">
    <location>
        <begin position="90"/>
        <end position="117"/>
    </location>
</feature>
<feature type="region of interest" description="Disordered" evidence="1">
    <location>
        <begin position="38"/>
        <end position="72"/>
    </location>
</feature>
<evidence type="ECO:0000313" key="2">
    <source>
        <dbReference type="EMBL" id="RRT49525.1"/>
    </source>
</evidence>
<protein>
    <submittedName>
        <fullName evidence="2">Uncharacterized protein</fullName>
    </submittedName>
</protein>